<comment type="subcellular location">
    <subcellularLocation>
        <location evidence="1">Secreted</location>
    </subcellularLocation>
</comment>
<dbReference type="RefSeq" id="NP_001296660.1">
    <property type="nucleotide sequence ID" value="NM_001309731.1"/>
</dbReference>
<dbReference type="SUPFAM" id="SSF57501">
    <property type="entry name" value="Cystine-knot cytokines"/>
    <property type="match status" value="1"/>
</dbReference>
<dbReference type="PANTHER" id="PTHR11848:SF263">
    <property type="entry name" value="PROTEIN DECAPENTAPLEGIC"/>
    <property type="match status" value="1"/>
</dbReference>
<dbReference type="SMART" id="SM00204">
    <property type="entry name" value="TGFB"/>
    <property type="match status" value="1"/>
</dbReference>
<dbReference type="GeneID" id="105845331"/>
<dbReference type="InterPro" id="IPR001839">
    <property type="entry name" value="TGF-b_C"/>
</dbReference>
<name>A0A0B6VLI6_HYDVU</name>
<evidence type="ECO:0000256" key="3">
    <source>
        <dbReference type="ARBA" id="ARBA00022525"/>
    </source>
</evidence>
<keyword evidence="3" id="KW-0964">Secreted</keyword>
<reference evidence="9" key="1">
    <citation type="submission" date="2013-06" db="EMBL/GenBank/DDBJ databases">
        <title>Nodal signalling determines biradial asymmetry in Hydra.</title>
        <authorList>
            <person name="Watanabe H."/>
            <person name="Schmidt H."/>
            <person name="Kuhn A."/>
            <person name="Oezbek S."/>
            <person name="Hobmayer B."/>
            <person name="Holstein T.W."/>
        </authorList>
    </citation>
    <scope>NUCLEOTIDE SEQUENCE</scope>
</reference>
<sequence length="406" mass="47398">MMNCFEFIFKFIFSVLITHWTHCGTNYLIPQIMFDLYDVSAFKNGEIRNEDPYSGISISCMFTQSISQRSSLNSYLYRFKLPDYKLKEIKKIELRAFRSKTPVKRIIQNKFVLAVVSVSIKNFNVKASFIISSQGYAWISFDLTKKVKKLFELSNINLSIEINIKFSGRFPTIVLATNTSKTLEPLLILYSKAEKEKLNIINFFRNQTQKLSKNQNCFQSKTLPNFVRSLKLQNRNEKNFRNSKTNQSKVITNYSVNHTRLPRDTANKYTNVGCRKKNMFFKFRDYSEFSNVLIPKKANFYRCVGSCTIPFGKNSKIMKSTRAFIQELISSRQKGVKPMHLPTCSPSSLKPMKYIIFENEKVKIGSWDDAVVSECWSITIIFMFINHNDVIYLFQYMSISCKYTLN</sequence>
<dbReference type="EMBL" id="AB823958">
    <property type="protein sequence ID" value="BAQ19186.1"/>
    <property type="molecule type" value="mRNA"/>
</dbReference>
<dbReference type="Gene3D" id="2.10.90.10">
    <property type="entry name" value="Cystine-knot cytokines"/>
    <property type="match status" value="1"/>
</dbReference>
<dbReference type="GO" id="GO:0005615">
    <property type="term" value="C:extracellular space"/>
    <property type="evidence" value="ECO:0007669"/>
    <property type="project" value="TreeGrafter"/>
</dbReference>
<dbReference type="GO" id="GO:0008083">
    <property type="term" value="F:growth factor activity"/>
    <property type="evidence" value="ECO:0007669"/>
    <property type="project" value="UniProtKB-KW"/>
</dbReference>
<dbReference type="InterPro" id="IPR015615">
    <property type="entry name" value="TGF-beta-rel"/>
</dbReference>
<dbReference type="Pfam" id="PF00019">
    <property type="entry name" value="TGF_beta"/>
    <property type="match status" value="1"/>
</dbReference>
<keyword evidence="4 7" id="KW-0732">Signal</keyword>
<dbReference type="GO" id="GO:0005125">
    <property type="term" value="F:cytokine activity"/>
    <property type="evidence" value="ECO:0007669"/>
    <property type="project" value="TreeGrafter"/>
</dbReference>
<dbReference type="CDD" id="cd13756">
    <property type="entry name" value="TGF_beta_BMPs_GDFs"/>
    <property type="match status" value="1"/>
</dbReference>
<evidence type="ECO:0000259" key="8">
    <source>
        <dbReference type="PROSITE" id="PS51362"/>
    </source>
</evidence>
<feature type="chain" id="PRO_5002110691" evidence="7">
    <location>
        <begin position="24"/>
        <end position="406"/>
    </location>
</feature>
<feature type="domain" description="TGF-beta family profile" evidence="8">
    <location>
        <begin position="260"/>
        <end position="378"/>
    </location>
</feature>
<keyword evidence="6" id="KW-0339">Growth factor</keyword>
<evidence type="ECO:0000256" key="2">
    <source>
        <dbReference type="ARBA" id="ARBA00006656"/>
    </source>
</evidence>
<dbReference type="AlphaFoldDB" id="A0A0B6VLI6"/>
<dbReference type="PROSITE" id="PS51362">
    <property type="entry name" value="TGF_BETA_2"/>
    <property type="match status" value="1"/>
</dbReference>
<evidence type="ECO:0000256" key="1">
    <source>
        <dbReference type="ARBA" id="ARBA00004613"/>
    </source>
</evidence>
<dbReference type="InterPro" id="IPR029034">
    <property type="entry name" value="Cystine-knot_cytokine"/>
</dbReference>
<comment type="similarity">
    <text evidence="2 6">Belongs to the TGF-beta family.</text>
</comment>
<gene>
    <name evidence="9" type="primary">HmaTgf1</name>
</gene>
<dbReference type="KEGG" id="hmg:105845331"/>
<dbReference type="PANTHER" id="PTHR11848">
    <property type="entry name" value="TGF-BETA FAMILY"/>
    <property type="match status" value="1"/>
</dbReference>
<feature type="signal peptide" evidence="7">
    <location>
        <begin position="1"/>
        <end position="23"/>
    </location>
</feature>
<accession>A0A0B6VLI6</accession>
<evidence type="ECO:0000256" key="6">
    <source>
        <dbReference type="RuleBase" id="RU000354"/>
    </source>
</evidence>
<proteinExistence type="evidence at transcript level"/>
<evidence type="ECO:0000313" key="9">
    <source>
        <dbReference type="EMBL" id="BAQ19186.1"/>
    </source>
</evidence>
<evidence type="ECO:0000256" key="7">
    <source>
        <dbReference type="SAM" id="SignalP"/>
    </source>
</evidence>
<keyword evidence="5" id="KW-0325">Glycoprotein</keyword>
<evidence type="ECO:0000256" key="5">
    <source>
        <dbReference type="ARBA" id="ARBA00023180"/>
    </source>
</evidence>
<protein>
    <submittedName>
        <fullName evidence="9">Transforming growth factor 1 protein</fullName>
    </submittedName>
</protein>
<organism evidence="9">
    <name type="scientific">Hydra vulgaris</name>
    <name type="common">Hydra</name>
    <name type="synonym">Hydra attenuata</name>
    <dbReference type="NCBI Taxonomy" id="6087"/>
    <lineage>
        <taxon>Eukaryota</taxon>
        <taxon>Metazoa</taxon>
        <taxon>Cnidaria</taxon>
        <taxon>Hydrozoa</taxon>
        <taxon>Hydroidolina</taxon>
        <taxon>Anthoathecata</taxon>
        <taxon>Aplanulata</taxon>
        <taxon>Hydridae</taxon>
        <taxon>Hydra</taxon>
    </lineage>
</organism>
<evidence type="ECO:0000256" key="4">
    <source>
        <dbReference type="ARBA" id="ARBA00022729"/>
    </source>
</evidence>